<feature type="compositionally biased region" description="Basic and acidic residues" evidence="1">
    <location>
        <begin position="47"/>
        <end position="62"/>
    </location>
</feature>
<organism evidence="2 3">
    <name type="scientific">Rothia koreensis</name>
    <dbReference type="NCBI Taxonomy" id="592378"/>
    <lineage>
        <taxon>Bacteria</taxon>
        <taxon>Bacillati</taxon>
        <taxon>Actinomycetota</taxon>
        <taxon>Actinomycetes</taxon>
        <taxon>Micrococcales</taxon>
        <taxon>Micrococcaceae</taxon>
        <taxon>Rothia</taxon>
    </lineage>
</organism>
<evidence type="ECO:0000256" key="1">
    <source>
        <dbReference type="SAM" id="MobiDB-lite"/>
    </source>
</evidence>
<reference evidence="2 3" key="1">
    <citation type="submission" date="2019-12" db="EMBL/GenBank/DDBJ databases">
        <authorList>
            <person name="Li J."/>
            <person name="Shi Y."/>
            <person name="Xu G."/>
            <person name="Xiao D."/>
            <person name="Ran X."/>
        </authorList>
    </citation>
    <scope>NUCLEOTIDE SEQUENCE [LARGE SCALE GENOMIC DNA]</scope>
    <source>
        <strain evidence="2 3">JCM 15915</strain>
    </source>
</reference>
<dbReference type="RefSeq" id="WP_129314079.1">
    <property type="nucleotide sequence ID" value="NZ_CP197643.1"/>
</dbReference>
<evidence type="ECO:0000313" key="2">
    <source>
        <dbReference type="EMBL" id="MUN53983.1"/>
    </source>
</evidence>
<feature type="region of interest" description="Disordered" evidence="1">
    <location>
        <begin position="33"/>
        <end position="68"/>
    </location>
</feature>
<sequence>MNFILVGLTFVILAAVLISCAVLGADRLSGSEYVSRDGIDCPGPERGPLEHGRTTPDVDRPTGRHGTR</sequence>
<proteinExistence type="predicted"/>
<dbReference type="Proteomes" id="UP000462152">
    <property type="component" value="Unassembled WGS sequence"/>
</dbReference>
<comment type="caution">
    <text evidence="2">The sequence shown here is derived from an EMBL/GenBank/DDBJ whole genome shotgun (WGS) entry which is preliminary data.</text>
</comment>
<keyword evidence="3" id="KW-1185">Reference proteome</keyword>
<dbReference type="AlphaFoldDB" id="A0A7K1LFY7"/>
<name>A0A7K1LFY7_9MICC</name>
<protein>
    <submittedName>
        <fullName evidence="2">Uncharacterized protein</fullName>
    </submittedName>
</protein>
<gene>
    <name evidence="2" type="ORF">GMA10_01855</name>
</gene>
<dbReference type="EMBL" id="WOGT01000001">
    <property type="protein sequence ID" value="MUN53983.1"/>
    <property type="molecule type" value="Genomic_DNA"/>
</dbReference>
<evidence type="ECO:0000313" key="3">
    <source>
        <dbReference type="Proteomes" id="UP000462152"/>
    </source>
</evidence>
<dbReference type="OrthoDB" id="4879529at2"/>
<accession>A0A7K1LFY7</accession>